<accession>G7TAW7</accession>
<dbReference type="AlphaFoldDB" id="G7TAW7"/>
<feature type="region of interest" description="Disordered" evidence="1">
    <location>
        <begin position="1"/>
        <end position="24"/>
    </location>
</feature>
<sequence>MYSRRPWMRQGRQRCKPRDTLSQDLRRKRAMLILRHPTAVGCH</sequence>
<evidence type="ECO:0000313" key="3">
    <source>
        <dbReference type="Proteomes" id="UP000008851"/>
    </source>
</evidence>
<organism evidence="2 3">
    <name type="scientific">Xanthomonas oryzae pv. oryzicola (strain BLS256)</name>
    <dbReference type="NCBI Taxonomy" id="383407"/>
    <lineage>
        <taxon>Bacteria</taxon>
        <taxon>Pseudomonadati</taxon>
        <taxon>Pseudomonadota</taxon>
        <taxon>Gammaproteobacteria</taxon>
        <taxon>Lysobacterales</taxon>
        <taxon>Lysobacteraceae</taxon>
        <taxon>Xanthomonas</taxon>
    </lineage>
</organism>
<dbReference type="KEGG" id="xor:XOC_1925"/>
<protein>
    <submittedName>
        <fullName evidence="2">Uncharacterized protein</fullName>
    </submittedName>
</protein>
<evidence type="ECO:0000313" key="2">
    <source>
        <dbReference type="EMBL" id="AEQ96079.1"/>
    </source>
</evidence>
<dbReference type="HOGENOM" id="CLU_3241490_0_0_6"/>
<evidence type="ECO:0000256" key="1">
    <source>
        <dbReference type="SAM" id="MobiDB-lite"/>
    </source>
</evidence>
<name>G7TAW7_XANOB</name>
<dbReference type="EMBL" id="CP003057">
    <property type="protein sequence ID" value="AEQ96079.1"/>
    <property type="molecule type" value="Genomic_DNA"/>
</dbReference>
<proteinExistence type="predicted"/>
<reference evidence="2 3" key="1">
    <citation type="journal article" date="2011" name="J. Bacteriol.">
        <title>Two new complete genome sequences offer insight into host and tissue specificity of plant pathogenic Xanthomonas spp.</title>
        <authorList>
            <person name="Bogdanove A.J."/>
            <person name="Koebnik R."/>
            <person name="Lu H."/>
            <person name="Furutani A."/>
            <person name="Angiuoli S.V."/>
            <person name="Patil P.B."/>
            <person name="Van Sluys M.A."/>
            <person name="Ryan R.P."/>
            <person name="Meyer D.F."/>
            <person name="Han S.W."/>
            <person name="Aparna G."/>
            <person name="Rajaram M."/>
            <person name="Delcher A.L."/>
            <person name="Phillippy A.M."/>
            <person name="Puiu D."/>
            <person name="Schatz M.C."/>
            <person name="Shumway M."/>
            <person name="Sommer D.D."/>
            <person name="Trapnell C."/>
            <person name="Benahmed F."/>
            <person name="Dimitrov G."/>
            <person name="Madupu R."/>
            <person name="Radune D."/>
            <person name="Sullivan S."/>
            <person name="Jha G."/>
            <person name="Ishihara H."/>
            <person name="Lee S.W."/>
            <person name="Pandey A."/>
            <person name="Sharma V."/>
            <person name="Sriariyanun M."/>
            <person name="Szurek B."/>
            <person name="Vera-Cruz C.M."/>
            <person name="Dorman K.S."/>
            <person name="Ronald P.C."/>
            <person name="Verdier V."/>
            <person name="Dow J.M."/>
            <person name="Sonti R.V."/>
            <person name="Tsuge S."/>
            <person name="Brendel V.P."/>
            <person name="Rabinowicz P.D."/>
            <person name="Leach J.E."/>
            <person name="White F.F."/>
            <person name="Salzberg S.L."/>
        </authorList>
    </citation>
    <scope>NUCLEOTIDE SEQUENCE [LARGE SCALE GENOMIC DNA]</scope>
    <source>
        <strain evidence="2 3">BLS256</strain>
    </source>
</reference>
<dbReference type="Proteomes" id="UP000008851">
    <property type="component" value="Chromosome"/>
</dbReference>
<gene>
    <name evidence="2" type="ORF">XOC_1925</name>
</gene>